<evidence type="ECO:0000256" key="3">
    <source>
        <dbReference type="ARBA" id="ARBA00022691"/>
    </source>
</evidence>
<evidence type="ECO:0000256" key="2">
    <source>
        <dbReference type="ARBA" id="ARBA00022679"/>
    </source>
</evidence>
<keyword evidence="2" id="KW-0808">Transferase</keyword>
<keyword evidence="4" id="KW-0614">Plasmid</keyword>
<evidence type="ECO:0000256" key="1">
    <source>
        <dbReference type="ARBA" id="ARBA00022603"/>
    </source>
</evidence>
<dbReference type="SUPFAM" id="SSF53335">
    <property type="entry name" value="S-adenosyl-L-methionine-dependent methyltransferases"/>
    <property type="match status" value="1"/>
</dbReference>
<evidence type="ECO:0000313" key="5">
    <source>
        <dbReference type="Proteomes" id="UP000078430"/>
    </source>
</evidence>
<organism evidence="4 5">
    <name type="scientific">Borrelia hermsii HS1</name>
    <dbReference type="NCBI Taxonomy" id="1867252"/>
    <lineage>
        <taxon>Bacteria</taxon>
        <taxon>Pseudomonadati</taxon>
        <taxon>Spirochaetota</taxon>
        <taxon>Spirochaetia</taxon>
        <taxon>Spirochaetales</taxon>
        <taxon>Borreliaceae</taxon>
        <taxon>Borrelia</taxon>
    </lineage>
</organism>
<dbReference type="PANTHER" id="PTHR30481">
    <property type="entry name" value="DNA ADENINE METHYLASE"/>
    <property type="match status" value="1"/>
</dbReference>
<dbReference type="Pfam" id="PF02086">
    <property type="entry name" value="MethyltransfD12"/>
    <property type="match status" value="1"/>
</dbReference>
<evidence type="ECO:0000313" key="4">
    <source>
        <dbReference type="EMBL" id="ANA43835.1"/>
    </source>
</evidence>
<dbReference type="Gene3D" id="3.40.50.150">
    <property type="entry name" value="Vaccinia Virus protein VP39"/>
    <property type="match status" value="2"/>
</dbReference>
<keyword evidence="1 4" id="KW-0489">Methyltransferase</keyword>
<dbReference type="Proteomes" id="UP000078430">
    <property type="component" value="Plasmid cp28"/>
</dbReference>
<dbReference type="EMBL" id="CP014351">
    <property type="protein sequence ID" value="ANA43835.1"/>
    <property type="molecule type" value="Genomic_DNA"/>
</dbReference>
<name>A0ABM6AR90_BORHE</name>
<sequence length="272" mass="31973">MKLLAREGNKYRYSKGIISLFPKHTAYIEGFFGTGAIFFAKPLACYNILNDNSQFIYKFFYYLRRNPDVLYKKVRDAIIYDRIINENQDKIEYMVLRSLYSLYGSCNLTMRLDRSNSKRLFLGMLKTYKSRAKEMLDCAIFTSRDIFDFLGALPKRDKIASTFVYLDPPYSISRGSLADNRGWNLDSLERLIVEMKRYNWQFAISEFDDLRVLELFLKYNLNVNYIARSTGIANTFGHTKHEILATSYRTSKSSMSCKNTRYIQLEMFKVQA</sequence>
<reference evidence="4 5" key="1">
    <citation type="journal article" date="2016" name="Genome Announc.">
        <title>Chromosome and Plasmids of the Tick-Borne Relapsing Fever Agent Borrelia hermsii.</title>
        <authorList>
            <person name="Barbour A.G."/>
        </authorList>
    </citation>
    <scope>NUCLEOTIDE SEQUENCE [LARGE SCALE GENOMIC DNA]</scope>
    <source>
        <strain evidence="4 5">HS1</strain>
    </source>
</reference>
<dbReference type="PRINTS" id="PR00505">
    <property type="entry name" value="D12N6MTFRASE"/>
</dbReference>
<gene>
    <name evidence="4" type="ORF">AXX13_P31</name>
</gene>
<dbReference type="GO" id="GO:0032259">
    <property type="term" value="P:methylation"/>
    <property type="evidence" value="ECO:0007669"/>
    <property type="project" value="UniProtKB-KW"/>
</dbReference>
<protein>
    <submittedName>
        <fullName evidence="4">DNA adenine methylase</fullName>
    </submittedName>
</protein>
<accession>A0ABM6AR90</accession>
<proteinExistence type="predicted"/>
<keyword evidence="3" id="KW-0949">S-adenosyl-L-methionine</keyword>
<dbReference type="RefSeq" id="WP_032489656.1">
    <property type="nucleotide sequence ID" value="NZ_CP014351.1"/>
</dbReference>
<dbReference type="PANTHER" id="PTHR30481:SF3">
    <property type="entry name" value="DNA ADENINE METHYLASE"/>
    <property type="match status" value="1"/>
</dbReference>
<keyword evidence="5" id="KW-1185">Reference proteome</keyword>
<dbReference type="InterPro" id="IPR012327">
    <property type="entry name" value="MeTrfase_D12"/>
</dbReference>
<dbReference type="InterPro" id="IPR029063">
    <property type="entry name" value="SAM-dependent_MTases_sf"/>
</dbReference>
<dbReference type="GO" id="GO:0008168">
    <property type="term" value="F:methyltransferase activity"/>
    <property type="evidence" value="ECO:0007669"/>
    <property type="project" value="UniProtKB-KW"/>
</dbReference>
<geneLocation type="plasmid" evidence="4 5">
    <name>cp28</name>
</geneLocation>